<accession>A0A250F7J1</accession>
<dbReference type="EMBL" id="CP022384">
    <property type="protein sequence ID" value="ATA81093.1"/>
    <property type="molecule type" value="Genomic_DNA"/>
</dbReference>
<dbReference type="Proteomes" id="UP000217276">
    <property type="component" value="Chromosome"/>
</dbReference>
<dbReference type="AlphaFoldDB" id="A0A250F7J1"/>
<organism evidence="1 2">
    <name type="scientific">Capnocytophaga leadbetteri</name>
    <dbReference type="NCBI Taxonomy" id="327575"/>
    <lineage>
        <taxon>Bacteria</taxon>
        <taxon>Pseudomonadati</taxon>
        <taxon>Bacteroidota</taxon>
        <taxon>Flavobacteriia</taxon>
        <taxon>Flavobacteriales</taxon>
        <taxon>Flavobacteriaceae</taxon>
        <taxon>Capnocytophaga</taxon>
    </lineage>
</organism>
<reference evidence="2" key="1">
    <citation type="submission" date="2017-06" db="EMBL/GenBank/DDBJ databases">
        <title>Capnocytophaga spp. assemblies.</title>
        <authorList>
            <person name="Gulvik C.A."/>
        </authorList>
    </citation>
    <scope>NUCLEOTIDE SEQUENCE [LARGE SCALE GENOMIC DNA]</scope>
    <source>
        <strain evidence="2">H6253</strain>
    </source>
</reference>
<proteinExistence type="predicted"/>
<dbReference type="KEGG" id="clk:CGC53_01345"/>
<evidence type="ECO:0000313" key="1">
    <source>
        <dbReference type="EMBL" id="ATA81093.1"/>
    </source>
</evidence>
<evidence type="ECO:0000313" key="2">
    <source>
        <dbReference type="Proteomes" id="UP000217276"/>
    </source>
</evidence>
<sequence length="168" mass="19150">MPQHLSNTKKMMMNVSKNKAFLIAGVAVLGLGVGAYLLFFRQKKGAYNPNDTNPNANPAAAADYRKQLEAFAKSQKIKDTTRSLLSTMNQRGRINKEQVKNLIYNNIPDDEHMKILKGYFRCHLYQGNLLSVNDKRMDLVGWLQESLSTEDFEDLLGKYPSLNYRINC</sequence>
<gene>
    <name evidence="1" type="ORF">CGC53_01345</name>
</gene>
<name>A0A250F7J1_9FLAO</name>
<protein>
    <submittedName>
        <fullName evidence="1">Uncharacterized protein</fullName>
    </submittedName>
</protein>
<keyword evidence="2" id="KW-1185">Reference proteome</keyword>